<dbReference type="InterPro" id="IPR037214">
    <property type="entry name" value="TROVE_dom_sf"/>
</dbReference>
<proteinExistence type="predicted"/>
<accession>A0A7J9NVF3</accession>
<name>A0A7J9NVF3_METMI</name>
<evidence type="ECO:0000313" key="1">
    <source>
        <dbReference type="EMBL" id="MBA2851649.1"/>
    </source>
</evidence>
<dbReference type="SUPFAM" id="SSF140864">
    <property type="entry name" value="TROVE domain-like"/>
    <property type="match status" value="1"/>
</dbReference>
<dbReference type="Proteomes" id="UP000564425">
    <property type="component" value="Unassembled WGS sequence"/>
</dbReference>
<reference evidence="1 2" key="1">
    <citation type="submission" date="2020-07" db="EMBL/GenBank/DDBJ databases">
        <title>Genomic Encyclopedia of Type Strains, Phase IV (KMG-V): Genome sequencing to study the core and pangenomes of soil and plant-associated prokaryotes.</title>
        <authorList>
            <person name="Whitman W."/>
        </authorList>
    </citation>
    <scope>NUCLEOTIDE SEQUENCE [LARGE SCALE GENOMIC DNA]</scope>
    <source>
        <strain evidence="1 2">A1</strain>
    </source>
</reference>
<dbReference type="RefSeq" id="WP_181501475.1">
    <property type="nucleotide sequence ID" value="NZ_JACDUH010000003.1"/>
</dbReference>
<comment type="caution">
    <text evidence="1">The sequence shown here is derived from an EMBL/GenBank/DDBJ whole genome shotgun (WGS) entry which is preliminary data.</text>
</comment>
<dbReference type="EMBL" id="JACDUH010000003">
    <property type="protein sequence ID" value="MBA2851649.1"/>
    <property type="molecule type" value="Genomic_DNA"/>
</dbReference>
<dbReference type="AlphaFoldDB" id="A0A7J9NVF3"/>
<sequence length="156" mass="18018">MYSLYGQLKYAANIESLFYTDKKYVRMLKRVLFKDAHMAYSFVCGPDVDEQVKYLSIITFANTVTGKPYTRKLVNETCRTLNDILAVYKLQKTTYGLSKFPNSLKKGLRDVLLRINPSDMLSVDVDVLRSVMLCVHPKPDNENAATYYRYIMRGSK</sequence>
<evidence type="ECO:0000313" key="2">
    <source>
        <dbReference type="Proteomes" id="UP000564425"/>
    </source>
</evidence>
<protein>
    <submittedName>
        <fullName evidence="1">Uncharacterized protein</fullName>
    </submittedName>
</protein>
<organism evidence="1 2">
    <name type="scientific">Methanococcus maripaludis</name>
    <name type="common">Methanococcus deltae</name>
    <dbReference type="NCBI Taxonomy" id="39152"/>
    <lineage>
        <taxon>Archaea</taxon>
        <taxon>Methanobacteriati</taxon>
        <taxon>Methanobacteriota</taxon>
        <taxon>Methanomada group</taxon>
        <taxon>Methanococci</taxon>
        <taxon>Methanococcales</taxon>
        <taxon>Methanococcaceae</taxon>
        <taxon>Methanococcus</taxon>
    </lineage>
</organism>
<gene>
    <name evidence="1" type="ORF">HNP86_001808</name>
</gene>